<evidence type="ECO:0000313" key="7">
    <source>
        <dbReference type="Proteomes" id="UP000235145"/>
    </source>
</evidence>
<organism evidence="6 7">
    <name type="scientific">Lactuca sativa</name>
    <name type="common">Garden lettuce</name>
    <dbReference type="NCBI Taxonomy" id="4236"/>
    <lineage>
        <taxon>Eukaryota</taxon>
        <taxon>Viridiplantae</taxon>
        <taxon>Streptophyta</taxon>
        <taxon>Embryophyta</taxon>
        <taxon>Tracheophyta</taxon>
        <taxon>Spermatophyta</taxon>
        <taxon>Magnoliopsida</taxon>
        <taxon>eudicotyledons</taxon>
        <taxon>Gunneridae</taxon>
        <taxon>Pentapetalae</taxon>
        <taxon>asterids</taxon>
        <taxon>campanulids</taxon>
        <taxon>Asterales</taxon>
        <taxon>Asteraceae</taxon>
        <taxon>Cichorioideae</taxon>
        <taxon>Cichorieae</taxon>
        <taxon>Lactucinae</taxon>
        <taxon>Lactuca</taxon>
    </lineage>
</organism>
<proteinExistence type="predicted"/>
<comment type="subcellular location">
    <subcellularLocation>
        <location evidence="1">Nucleus</location>
    </subcellularLocation>
</comment>
<evidence type="ECO:0000256" key="1">
    <source>
        <dbReference type="ARBA" id="ARBA00004123"/>
    </source>
</evidence>
<sequence>MEARKNMDVAENALARATHVFVKKQPEIHLFTARFREHNGKLKEQLSPGYMVLVEGEDEQSSFSLVFFLLPMLCQITMEIDGCRVGIDIEAKRHDDWLDT</sequence>
<keyword evidence="3" id="KW-0677">Repeat</keyword>
<dbReference type="GO" id="GO:0006397">
    <property type="term" value="P:mRNA processing"/>
    <property type="evidence" value="ECO:0007669"/>
    <property type="project" value="UniProtKB-KW"/>
</dbReference>
<dbReference type="GO" id="GO:0008380">
    <property type="term" value="P:RNA splicing"/>
    <property type="evidence" value="ECO:0007669"/>
    <property type="project" value="UniProtKB-KW"/>
</dbReference>
<dbReference type="AlphaFoldDB" id="A0A9R1XIY7"/>
<protein>
    <submittedName>
        <fullName evidence="6">Uncharacterized protein</fullName>
    </submittedName>
</protein>
<evidence type="ECO:0000256" key="2">
    <source>
        <dbReference type="ARBA" id="ARBA00022664"/>
    </source>
</evidence>
<evidence type="ECO:0000256" key="4">
    <source>
        <dbReference type="ARBA" id="ARBA00023187"/>
    </source>
</evidence>
<dbReference type="GO" id="GO:0005634">
    <property type="term" value="C:nucleus"/>
    <property type="evidence" value="ECO:0007669"/>
    <property type="project" value="UniProtKB-SubCell"/>
</dbReference>
<reference evidence="6 7" key="1">
    <citation type="journal article" date="2017" name="Nat. Commun.">
        <title>Genome assembly with in vitro proximity ligation data and whole-genome triplication in lettuce.</title>
        <authorList>
            <person name="Reyes-Chin-Wo S."/>
            <person name="Wang Z."/>
            <person name="Yang X."/>
            <person name="Kozik A."/>
            <person name="Arikit S."/>
            <person name="Song C."/>
            <person name="Xia L."/>
            <person name="Froenicke L."/>
            <person name="Lavelle D.O."/>
            <person name="Truco M.J."/>
            <person name="Xia R."/>
            <person name="Zhu S."/>
            <person name="Xu C."/>
            <person name="Xu H."/>
            <person name="Xu X."/>
            <person name="Cox K."/>
            <person name="Korf I."/>
            <person name="Meyers B.C."/>
            <person name="Michelmore R.W."/>
        </authorList>
    </citation>
    <scope>NUCLEOTIDE SEQUENCE [LARGE SCALE GENOMIC DNA]</scope>
    <source>
        <strain evidence="7">cv. Salinas</strain>
        <tissue evidence="6">Seedlings</tissue>
    </source>
</reference>
<dbReference type="PANTHER" id="PTHR17204:SF5">
    <property type="entry name" value="PRE-MRNA-PROCESSING FACTOR 39"/>
    <property type="match status" value="1"/>
</dbReference>
<dbReference type="Proteomes" id="UP000235145">
    <property type="component" value="Unassembled WGS sequence"/>
</dbReference>
<evidence type="ECO:0000313" key="6">
    <source>
        <dbReference type="EMBL" id="KAJ0214851.1"/>
    </source>
</evidence>
<keyword evidence="7" id="KW-1185">Reference proteome</keyword>
<keyword evidence="2" id="KW-0507">mRNA processing</keyword>
<dbReference type="EMBL" id="NBSK02000003">
    <property type="protein sequence ID" value="KAJ0214851.1"/>
    <property type="molecule type" value="Genomic_DNA"/>
</dbReference>
<name>A0A9R1XIY7_LACSA</name>
<evidence type="ECO:0000256" key="3">
    <source>
        <dbReference type="ARBA" id="ARBA00022737"/>
    </source>
</evidence>
<evidence type="ECO:0000256" key="5">
    <source>
        <dbReference type="ARBA" id="ARBA00023242"/>
    </source>
</evidence>
<keyword evidence="4" id="KW-0508">mRNA splicing</keyword>
<comment type="caution">
    <text evidence="6">The sequence shown here is derived from an EMBL/GenBank/DDBJ whole genome shotgun (WGS) entry which is preliminary data.</text>
</comment>
<accession>A0A9R1XIY7</accession>
<keyword evidence="5" id="KW-0539">Nucleus</keyword>
<dbReference type="PANTHER" id="PTHR17204">
    <property type="entry name" value="PRE-MRNA PROCESSING PROTEIN PRP39-RELATED"/>
    <property type="match status" value="1"/>
</dbReference>
<gene>
    <name evidence="6" type="ORF">LSAT_V11C300122100</name>
</gene>